<keyword evidence="1" id="KW-1133">Transmembrane helix</keyword>
<dbReference type="EMBL" id="LT906464">
    <property type="protein sequence ID" value="SNV98448.1"/>
    <property type="molecule type" value="Genomic_DNA"/>
</dbReference>
<dbReference type="EMBL" id="BMCB01000002">
    <property type="protein sequence ID" value="GGA82306.1"/>
    <property type="molecule type" value="Genomic_DNA"/>
</dbReference>
<reference evidence="2" key="1">
    <citation type="journal article" date="2014" name="Int. J. Syst. Evol. Microbiol.">
        <title>Complete genome of a new Firmicutes species belonging to the dominant human colonic microbiota ('Ruminococcus bicirculans') reveals two chromosomes and a selective capacity to utilize plant glucans.</title>
        <authorList>
            <consortium name="NISC Comparative Sequencing Program"/>
            <person name="Wegmann U."/>
            <person name="Louis P."/>
            <person name="Goesmann A."/>
            <person name="Henrissat B."/>
            <person name="Duncan S.H."/>
            <person name="Flint H.J."/>
        </authorList>
    </citation>
    <scope>NUCLEOTIDE SEQUENCE</scope>
    <source>
        <strain evidence="2">CCM 4175</strain>
    </source>
</reference>
<evidence type="ECO:0000313" key="2">
    <source>
        <dbReference type="EMBL" id="GGA82306.1"/>
    </source>
</evidence>
<organism evidence="3 4">
    <name type="scientific">Staphylococcus muscae</name>
    <dbReference type="NCBI Taxonomy" id="1294"/>
    <lineage>
        <taxon>Bacteria</taxon>
        <taxon>Bacillati</taxon>
        <taxon>Bacillota</taxon>
        <taxon>Bacilli</taxon>
        <taxon>Bacillales</taxon>
        <taxon>Staphylococcaceae</taxon>
        <taxon>Staphylococcus</taxon>
    </lineage>
</organism>
<keyword evidence="1" id="KW-0472">Membrane</keyword>
<feature type="transmembrane region" description="Helical" evidence="1">
    <location>
        <begin position="42"/>
        <end position="62"/>
    </location>
</feature>
<feature type="transmembrane region" description="Helical" evidence="1">
    <location>
        <begin position="132"/>
        <end position="156"/>
    </location>
</feature>
<evidence type="ECO:0000313" key="5">
    <source>
        <dbReference type="Proteomes" id="UP000652995"/>
    </source>
</evidence>
<accession>A0A240BU75</accession>
<reference evidence="2" key="4">
    <citation type="submission" date="2024-05" db="EMBL/GenBank/DDBJ databases">
        <authorList>
            <person name="Sun Q."/>
            <person name="Sedlacek I."/>
        </authorList>
    </citation>
    <scope>NUCLEOTIDE SEQUENCE</scope>
    <source>
        <strain evidence="2">CCM 4175</strain>
    </source>
</reference>
<dbReference type="Proteomes" id="UP000652995">
    <property type="component" value="Unassembled WGS sequence"/>
</dbReference>
<reference evidence="5" key="3">
    <citation type="journal article" date="2019" name="Int. J. Syst. Evol. Microbiol.">
        <title>The Global Catalogue of Microorganisms (GCM) 10K type strain sequencing project: providing services to taxonomists for standard genome sequencing and annotation.</title>
        <authorList>
            <consortium name="The Broad Institute Genomics Platform"/>
            <consortium name="The Broad Institute Genome Sequencing Center for Infectious Disease"/>
            <person name="Wu L."/>
            <person name="Ma J."/>
        </authorList>
    </citation>
    <scope>NUCLEOTIDE SEQUENCE [LARGE SCALE GENOMIC DNA]</scope>
    <source>
        <strain evidence="5">CCM 4175</strain>
    </source>
</reference>
<dbReference type="Proteomes" id="UP000243706">
    <property type="component" value="Chromosome 1"/>
</dbReference>
<reference evidence="3 4" key="2">
    <citation type="submission" date="2017-06" db="EMBL/GenBank/DDBJ databases">
        <authorList>
            <consortium name="Pathogen Informatics"/>
        </authorList>
    </citation>
    <scope>NUCLEOTIDE SEQUENCE [LARGE SCALE GENOMIC DNA]</scope>
    <source>
        <strain evidence="3 4">NCTC13833</strain>
    </source>
</reference>
<evidence type="ECO:0008006" key="6">
    <source>
        <dbReference type="Google" id="ProtNLM"/>
    </source>
</evidence>
<protein>
    <recommendedName>
        <fullName evidence="6">Glycosyl-4,4'-diaponeurosporenoate acyltransferase</fullName>
    </recommendedName>
</protein>
<feature type="transmembrane region" description="Helical" evidence="1">
    <location>
        <begin position="16"/>
        <end position="36"/>
    </location>
</feature>
<sequence>MKDILKKYFNTPKMPLSFYYTPYTVIYFFHFLIMLLSGAHGVISWTFNIIVFILGSYTYAWLSEYMLTTSNNFFIRYLFTKSMIFRGDFREYVSNVYSANSKHRVYNITNSRISEAHEVYVKRTFISIGVNVIIKFLLALIASPLFMISIFTHPIIMKKFYLLIDKMNAVNNSY</sequence>
<evidence type="ECO:0000256" key="1">
    <source>
        <dbReference type="SAM" id="Phobius"/>
    </source>
</evidence>
<evidence type="ECO:0000313" key="4">
    <source>
        <dbReference type="Proteomes" id="UP000243706"/>
    </source>
</evidence>
<keyword evidence="1" id="KW-0812">Transmembrane</keyword>
<dbReference type="AlphaFoldDB" id="A0A240BU75"/>
<keyword evidence="5" id="KW-1185">Reference proteome</keyword>
<gene>
    <name evidence="2" type="ORF">GCM10007183_03120</name>
    <name evidence="3" type="ORF">SAMEA4412661_00071</name>
</gene>
<name>A0A240BU75_9STAP</name>
<evidence type="ECO:0000313" key="3">
    <source>
        <dbReference type="EMBL" id="SNV98448.1"/>
    </source>
</evidence>
<proteinExistence type="predicted"/>